<dbReference type="GO" id="GO:0005829">
    <property type="term" value="C:cytosol"/>
    <property type="evidence" value="ECO:0007669"/>
    <property type="project" value="TreeGrafter"/>
</dbReference>
<dbReference type="GO" id="GO:0042274">
    <property type="term" value="P:ribosomal small subunit biogenesis"/>
    <property type="evidence" value="ECO:0007669"/>
    <property type="project" value="InterPro"/>
</dbReference>
<evidence type="ECO:0000256" key="2">
    <source>
        <dbReference type="ARBA" id="ARBA00021561"/>
    </source>
</evidence>
<name>A0A7R9BPF0_9CRUS</name>
<dbReference type="GO" id="GO:0030688">
    <property type="term" value="C:preribosome, small subunit precursor"/>
    <property type="evidence" value="ECO:0007669"/>
    <property type="project" value="TreeGrafter"/>
</dbReference>
<evidence type="ECO:0000256" key="1">
    <source>
        <dbReference type="ARBA" id="ARBA00009078"/>
    </source>
</evidence>
<dbReference type="OrthoDB" id="5852896at2759"/>
<evidence type="ECO:0000313" key="5">
    <source>
        <dbReference type="Proteomes" id="UP000678499"/>
    </source>
</evidence>
<dbReference type="InterPro" id="IPR007307">
    <property type="entry name" value="Ltv1"/>
</dbReference>
<keyword evidence="5" id="KW-1185">Reference proteome</keyword>
<gene>
    <name evidence="4" type="ORF">NMOB1V02_LOCUS5944</name>
</gene>
<reference evidence="4" key="1">
    <citation type="submission" date="2020-11" db="EMBL/GenBank/DDBJ databases">
        <authorList>
            <person name="Tran Van P."/>
        </authorList>
    </citation>
    <scope>NUCLEOTIDE SEQUENCE</scope>
</reference>
<comment type="similarity">
    <text evidence="1">Belongs to the LTV1 family.</text>
</comment>
<feature type="region of interest" description="Disordered" evidence="3">
    <location>
        <begin position="172"/>
        <end position="201"/>
    </location>
</feature>
<dbReference type="EMBL" id="CAJPEX010001160">
    <property type="protein sequence ID" value="CAG0918386.1"/>
    <property type="molecule type" value="Genomic_DNA"/>
</dbReference>
<evidence type="ECO:0000256" key="3">
    <source>
        <dbReference type="SAM" id="MobiDB-lite"/>
    </source>
</evidence>
<dbReference type="AlphaFoldDB" id="A0A7R9BPF0"/>
<sequence>MGKKSRKFIDKKKAVTFHLVHRSQRDPLVVDENAPDRVLLEAAPAKRLKNDPSYVKRKEEERKYGVYFDDDYDYLQHLRTTDEFRAELEPVERFRIDPVPPRSSGKNLNLPSSVFESAVKEKVGMLNRAAPISGPRLDFDPDVAAALDDDFNFDDPENELEDDFVMQACAAPGDDEEESGDSDDDEDSEDEYSDEEAETKSRAFTNYSMTSSVIRRWVIHLVPRKTYNTDVSKIFGLGQQGVVESMFVAAGTQNCVTELSSSSSSDDDKQASLLMMMLLNNDSSSSRAGILLYPRSFGPYTHWMNSQEIILFSKPKFQGKQVNIKLFDNDTVSHIEDFDTGFFPMSSIVINSDWNINTGEDVFCLLGRNDVVFLSDWVSEGYISKPATLKKMMGNHSQNNNDYQQQQQQELFPQVEPGCYSRPQQVAELLDKPWSGTHFCHFAQVS</sequence>
<dbReference type="PANTHER" id="PTHR21531">
    <property type="entry name" value="LOW-TEMPERATURE VIABILITY PROTEIN LTV1-RELATED"/>
    <property type="match status" value="1"/>
</dbReference>
<dbReference type="GO" id="GO:0005634">
    <property type="term" value="C:nucleus"/>
    <property type="evidence" value="ECO:0007669"/>
    <property type="project" value="TreeGrafter"/>
</dbReference>
<dbReference type="EMBL" id="OA883197">
    <property type="protein sequence ID" value="CAD7278234.1"/>
    <property type="molecule type" value="Genomic_DNA"/>
</dbReference>
<evidence type="ECO:0000313" key="4">
    <source>
        <dbReference type="EMBL" id="CAD7278234.1"/>
    </source>
</evidence>
<dbReference type="PANTHER" id="PTHR21531:SF0">
    <property type="entry name" value="PROTEIN LTV1 HOMOLOG"/>
    <property type="match status" value="1"/>
</dbReference>
<organism evidence="4">
    <name type="scientific">Notodromas monacha</name>
    <dbReference type="NCBI Taxonomy" id="399045"/>
    <lineage>
        <taxon>Eukaryota</taxon>
        <taxon>Metazoa</taxon>
        <taxon>Ecdysozoa</taxon>
        <taxon>Arthropoda</taxon>
        <taxon>Crustacea</taxon>
        <taxon>Oligostraca</taxon>
        <taxon>Ostracoda</taxon>
        <taxon>Podocopa</taxon>
        <taxon>Podocopida</taxon>
        <taxon>Cypridocopina</taxon>
        <taxon>Cypridoidea</taxon>
        <taxon>Cyprididae</taxon>
        <taxon>Notodromas</taxon>
    </lineage>
</organism>
<feature type="compositionally biased region" description="Acidic residues" evidence="3">
    <location>
        <begin position="173"/>
        <end position="197"/>
    </location>
</feature>
<accession>A0A7R9BPF0</accession>
<protein>
    <recommendedName>
        <fullName evidence="2">Protein LTV1 homolog</fullName>
    </recommendedName>
</protein>
<proteinExistence type="inferred from homology"/>
<dbReference type="Proteomes" id="UP000678499">
    <property type="component" value="Unassembled WGS sequence"/>
</dbReference>
<dbReference type="GO" id="GO:0000056">
    <property type="term" value="P:ribosomal small subunit export from nucleus"/>
    <property type="evidence" value="ECO:0007669"/>
    <property type="project" value="TreeGrafter"/>
</dbReference>
<dbReference type="Pfam" id="PF04180">
    <property type="entry name" value="LTV"/>
    <property type="match status" value="1"/>
</dbReference>